<dbReference type="RefSeq" id="WP_415863073.1">
    <property type="nucleotide sequence ID" value="NZ_CP134536.1"/>
</dbReference>
<dbReference type="EMBL" id="CP134537">
    <property type="protein sequence ID" value="WNH07777.1"/>
    <property type="molecule type" value="Genomic_DNA"/>
</dbReference>
<dbReference type="Proteomes" id="UP001302806">
    <property type="component" value="Chromosome"/>
</dbReference>
<name>A0ABY9XPN4_9FLAO</name>
<dbReference type="EMBL" id="CP134536">
    <property type="protein sequence ID" value="WNH13095.1"/>
    <property type="molecule type" value="Genomic_DNA"/>
</dbReference>
<proteinExistence type="predicted"/>
<evidence type="ECO:0000313" key="4">
    <source>
        <dbReference type="Proteomes" id="UP001303407"/>
    </source>
</evidence>
<reference evidence="3 4" key="1">
    <citation type="submission" date="2023-09" db="EMBL/GenBank/DDBJ databases">
        <title>Thalassobella suaedae gen. nov., sp. nov., a marine bacterium of the family Flavobacteriaceae isolated from a halophyte Suaeda japonica.</title>
        <authorList>
            <person name="Lee S.Y."/>
            <person name="Hwang C.Y."/>
        </authorList>
    </citation>
    <scope>NUCLEOTIDE SEQUENCE [LARGE SCALE GENOMIC DNA]</scope>
    <source>
        <strain evidence="2 4">HL-DH10</strain>
        <strain evidence="1 3">HL-DH14</strain>
    </source>
</reference>
<sequence length="119" mass="13376">MELLIYARKYDQADAILNFMDFYRILNMKHLASDLLDKGLSPKQISEAVVAAIKIANASRIETNAHFMPVFSGINHSVIEDCKLSHLGYGLVLMNADPNLSVVGEFQVEVLQQYLENSF</sequence>
<evidence type="ECO:0000313" key="1">
    <source>
        <dbReference type="EMBL" id="WNH07777.1"/>
    </source>
</evidence>
<organism evidence="1 3">
    <name type="scientific">Thalassobellus suaedae</name>
    <dbReference type="NCBI Taxonomy" id="3074124"/>
    <lineage>
        <taxon>Bacteria</taxon>
        <taxon>Pseudomonadati</taxon>
        <taxon>Bacteroidota</taxon>
        <taxon>Flavobacteriia</taxon>
        <taxon>Flavobacteriales</taxon>
        <taxon>Flavobacteriaceae</taxon>
        <taxon>Thalassobellus</taxon>
    </lineage>
</organism>
<evidence type="ECO:0000313" key="2">
    <source>
        <dbReference type="EMBL" id="WNH13095.1"/>
    </source>
</evidence>
<evidence type="ECO:0000313" key="3">
    <source>
        <dbReference type="Proteomes" id="UP001302806"/>
    </source>
</evidence>
<protein>
    <submittedName>
        <fullName evidence="1">Uncharacterized protein</fullName>
    </submittedName>
</protein>
<dbReference type="Proteomes" id="UP001303407">
    <property type="component" value="Chromosome"/>
</dbReference>
<keyword evidence="4" id="KW-1185">Reference proteome</keyword>
<gene>
    <name evidence="2" type="ORF">RHP49_02315</name>
    <name evidence="1" type="ORF">RHP51_11270</name>
</gene>
<accession>A0ABY9XPN4</accession>